<dbReference type="EC" id="3.4.-.-" evidence="6"/>
<evidence type="ECO:0000256" key="4">
    <source>
        <dbReference type="ARBA" id="ARBA00023136"/>
    </source>
</evidence>
<dbReference type="Proteomes" id="UP001140258">
    <property type="component" value="Unassembled WGS sequence"/>
</dbReference>
<dbReference type="CDD" id="cd06530">
    <property type="entry name" value="S26_SPase_I"/>
    <property type="match status" value="1"/>
</dbReference>
<feature type="transmembrane region" description="Helical" evidence="5">
    <location>
        <begin position="28"/>
        <end position="49"/>
    </location>
</feature>
<dbReference type="Gene3D" id="2.10.109.10">
    <property type="entry name" value="Umud Fragment, subunit A"/>
    <property type="match status" value="1"/>
</dbReference>
<dbReference type="RefSeq" id="WP_259051841.1">
    <property type="nucleotide sequence ID" value="NZ_JANUCQ010000002.1"/>
</dbReference>
<comment type="subcellular location">
    <subcellularLocation>
        <location evidence="1">Membrane</location>
    </subcellularLocation>
</comment>
<keyword evidence="3 5" id="KW-1133">Transmembrane helix</keyword>
<dbReference type="PANTHER" id="PTHR10806:SF6">
    <property type="entry name" value="SIGNAL PEPTIDASE COMPLEX CATALYTIC SUBUNIT SEC11"/>
    <property type="match status" value="1"/>
</dbReference>
<protein>
    <submittedName>
        <fullName evidence="6">Signal peptidase</fullName>
        <ecNumber evidence="6">3.4.-.-</ecNumber>
    </submittedName>
</protein>
<comment type="caution">
    <text evidence="6">The sequence shown here is derived from an EMBL/GenBank/DDBJ whole genome shotgun (WGS) entry which is preliminary data.</text>
</comment>
<accession>A0ABT2EZD5</accession>
<reference evidence="6" key="1">
    <citation type="submission" date="2022-08" db="EMBL/GenBank/DDBJ databases">
        <title>Genomic Encyclopedia of Type Strains, Phase V (KMG-V): Genome sequencing to study the core and pangenomes of soil and plant-associated prokaryotes.</title>
        <authorList>
            <person name="Whitman W."/>
        </authorList>
    </citation>
    <scope>NUCLEOTIDE SEQUENCE</scope>
    <source>
        <strain evidence="6">PS</strain>
    </source>
</reference>
<keyword evidence="6" id="KW-0378">Hydrolase</keyword>
<organism evidence="6 7">
    <name type="scientific">Methanococcus voltae PS</name>
    <dbReference type="NCBI Taxonomy" id="523842"/>
    <lineage>
        <taxon>Archaea</taxon>
        <taxon>Methanobacteriati</taxon>
        <taxon>Methanobacteriota</taxon>
        <taxon>Methanomada group</taxon>
        <taxon>Methanococci</taxon>
        <taxon>Methanococcales</taxon>
        <taxon>Methanococcaceae</taxon>
        <taxon>Methanococcus</taxon>
    </lineage>
</organism>
<keyword evidence="7" id="KW-1185">Reference proteome</keyword>
<evidence type="ECO:0000313" key="6">
    <source>
        <dbReference type="EMBL" id="MCS3922420.1"/>
    </source>
</evidence>
<name>A0ABT2EZD5_METVO</name>
<proteinExistence type="predicted"/>
<feature type="transmembrane region" description="Helical" evidence="5">
    <location>
        <begin position="174"/>
        <end position="198"/>
    </location>
</feature>
<evidence type="ECO:0000256" key="5">
    <source>
        <dbReference type="SAM" id="Phobius"/>
    </source>
</evidence>
<dbReference type="InterPro" id="IPR019533">
    <property type="entry name" value="Peptidase_S26"/>
</dbReference>
<evidence type="ECO:0000256" key="2">
    <source>
        <dbReference type="ARBA" id="ARBA00022692"/>
    </source>
</evidence>
<dbReference type="InterPro" id="IPR036286">
    <property type="entry name" value="LexA/Signal_pep-like_sf"/>
</dbReference>
<dbReference type="EMBL" id="JANUCQ010000002">
    <property type="protein sequence ID" value="MCS3922420.1"/>
    <property type="molecule type" value="Genomic_DNA"/>
</dbReference>
<keyword evidence="2 5" id="KW-0812">Transmembrane</keyword>
<dbReference type="PANTHER" id="PTHR10806">
    <property type="entry name" value="SIGNAL PEPTIDASE COMPLEX CATALYTIC SUBUNIT SEC11"/>
    <property type="match status" value="1"/>
</dbReference>
<evidence type="ECO:0000256" key="1">
    <source>
        <dbReference type="ARBA" id="ARBA00004370"/>
    </source>
</evidence>
<evidence type="ECO:0000256" key="3">
    <source>
        <dbReference type="ARBA" id="ARBA00022989"/>
    </source>
</evidence>
<dbReference type="GO" id="GO:0016787">
    <property type="term" value="F:hydrolase activity"/>
    <property type="evidence" value="ECO:0007669"/>
    <property type="project" value="UniProtKB-KW"/>
</dbReference>
<sequence>MDNKDNNHKKPNKNTETNKKNKKISRSILEFVIFVVLFFLIWTHVNVVVSNSMYPIMERGDFVLVENAGFEFDLNNVKTGDVVIYDAHWVPELGNYPNQLIVYENYKYGIYPDNGNIRPVIHRIIGNYTDKNGNIYYIIKGDNNQDRDPELVKPEQIKKRALSWNDNLFVIPKVGYLSIFVKENVLLVIFIIGLLFIYEYRKSIFKMFSK</sequence>
<evidence type="ECO:0000313" key="7">
    <source>
        <dbReference type="Proteomes" id="UP001140258"/>
    </source>
</evidence>
<keyword evidence="4 5" id="KW-0472">Membrane</keyword>
<gene>
    <name evidence="6" type="ORF">M2325_001105</name>
</gene>
<dbReference type="InterPro" id="IPR001733">
    <property type="entry name" value="Peptidase_S26B"/>
</dbReference>
<dbReference type="SUPFAM" id="SSF51306">
    <property type="entry name" value="LexA/Signal peptidase"/>
    <property type="match status" value="1"/>
</dbReference>